<dbReference type="EMBL" id="CAWUOM010000106">
    <property type="protein sequence ID" value="CAK7272397.1"/>
    <property type="molecule type" value="Genomic_DNA"/>
</dbReference>
<proteinExistence type="predicted"/>
<evidence type="ECO:0000313" key="4">
    <source>
        <dbReference type="EMBL" id="CAK7272397.1"/>
    </source>
</evidence>
<dbReference type="Gene3D" id="3.10.129.10">
    <property type="entry name" value="Hotdog Thioesterase"/>
    <property type="match status" value="1"/>
</dbReference>
<dbReference type="InterPro" id="IPR029069">
    <property type="entry name" value="HotDog_dom_sf"/>
</dbReference>
<dbReference type="Pfam" id="PF03061">
    <property type="entry name" value="4HBT"/>
    <property type="match status" value="1"/>
</dbReference>
<dbReference type="CDD" id="cd03443">
    <property type="entry name" value="PaaI_thioesterase"/>
    <property type="match status" value="1"/>
</dbReference>
<feature type="signal peptide" evidence="2">
    <location>
        <begin position="1"/>
        <end position="18"/>
    </location>
</feature>
<dbReference type="Proteomes" id="UP001642501">
    <property type="component" value="Unassembled WGS sequence"/>
</dbReference>
<keyword evidence="1" id="KW-0812">Transmembrane</keyword>
<dbReference type="SUPFAM" id="SSF54637">
    <property type="entry name" value="Thioesterase/thiol ester dehydrase-isomerase"/>
    <property type="match status" value="1"/>
</dbReference>
<feature type="chain" id="PRO_5046570016" description="Thioesterase domain-containing protein" evidence="2">
    <location>
        <begin position="19"/>
        <end position="339"/>
    </location>
</feature>
<dbReference type="InterPro" id="IPR052061">
    <property type="entry name" value="PTE-AB_protein"/>
</dbReference>
<comment type="caution">
    <text evidence="4">The sequence shown here is derived from an EMBL/GenBank/DDBJ whole genome shotgun (WGS) entry which is preliminary data.</text>
</comment>
<dbReference type="PANTHER" id="PTHR47260:SF1">
    <property type="entry name" value="UPF0644 PROTEIN PB2B4.06"/>
    <property type="match status" value="1"/>
</dbReference>
<evidence type="ECO:0000259" key="3">
    <source>
        <dbReference type="Pfam" id="PF03061"/>
    </source>
</evidence>
<evidence type="ECO:0000313" key="5">
    <source>
        <dbReference type="Proteomes" id="UP001642501"/>
    </source>
</evidence>
<name>A0ABP0DYN0_9PEZI</name>
<keyword evidence="1" id="KW-1133">Transmembrane helix</keyword>
<keyword evidence="1" id="KW-0472">Membrane</keyword>
<keyword evidence="2" id="KW-0732">Signal</keyword>
<feature type="transmembrane region" description="Helical" evidence="1">
    <location>
        <begin position="72"/>
        <end position="91"/>
    </location>
</feature>
<feature type="domain" description="Thioesterase" evidence="3">
    <location>
        <begin position="232"/>
        <end position="285"/>
    </location>
</feature>
<organism evidence="4 5">
    <name type="scientific">Sporothrix epigloea</name>
    <dbReference type="NCBI Taxonomy" id="1892477"/>
    <lineage>
        <taxon>Eukaryota</taxon>
        <taxon>Fungi</taxon>
        <taxon>Dikarya</taxon>
        <taxon>Ascomycota</taxon>
        <taxon>Pezizomycotina</taxon>
        <taxon>Sordariomycetes</taxon>
        <taxon>Sordariomycetidae</taxon>
        <taxon>Ophiostomatales</taxon>
        <taxon>Ophiostomataceae</taxon>
        <taxon>Sporothrix</taxon>
    </lineage>
</organism>
<protein>
    <recommendedName>
        <fullName evidence="3">Thioesterase domain-containing protein</fullName>
    </recommendedName>
</protein>
<gene>
    <name evidence="4" type="ORF">SEPCBS57363_005110</name>
</gene>
<keyword evidence="5" id="KW-1185">Reference proteome</keyword>
<reference evidence="4 5" key="1">
    <citation type="submission" date="2024-01" db="EMBL/GenBank/DDBJ databases">
        <authorList>
            <person name="Allen C."/>
            <person name="Tagirdzhanova G."/>
        </authorList>
    </citation>
    <scope>NUCLEOTIDE SEQUENCE [LARGE SCALE GENOMIC DNA]</scope>
    <source>
        <strain evidence="4 5">CBS 573.63</strain>
    </source>
</reference>
<accession>A0ABP0DYN0</accession>
<dbReference type="PANTHER" id="PTHR47260">
    <property type="entry name" value="UPF0644 PROTEIN PB2B4.06"/>
    <property type="match status" value="1"/>
</dbReference>
<evidence type="ECO:0000256" key="1">
    <source>
        <dbReference type="SAM" id="Phobius"/>
    </source>
</evidence>
<evidence type="ECO:0000256" key="2">
    <source>
        <dbReference type="SAM" id="SignalP"/>
    </source>
</evidence>
<dbReference type="InterPro" id="IPR006683">
    <property type="entry name" value="Thioestr_dom"/>
</dbReference>
<sequence length="339" mass="36607">MVVRIPATALCWASRAVACPCAMPTASASAYSLRPSAADLVIRRRLSSQPTAPQYFPPPPPPPKKPRIQRSTQVFLAIGTVFSTAATMFVLQKPLPFEEMLPRGSKEERLFKELEAGHADAFPIVKTLEASPDWEEWDVGQRWQGVEAKEAAVAGDIPGGELVDVADVSADLTRGHTAPRPSPTTPRNARLTTGALGGAEGLGSYHRIFHNASTGEIISVLRIGRALAGWPGTAHGGALATILDEALGRCAILVFPARTGVTARLELSYRKPVPTGQFYVVKCKPQLPQPPDAGQPQEELRKLWCHASLESMEGEAHVAAKGLFVVPRKYKLARVEDKF</sequence>